<name>A0ABR0A2W5_9CRUS</name>
<proteinExistence type="predicted"/>
<comment type="caution">
    <text evidence="2">The sequence shown here is derived from an EMBL/GenBank/DDBJ whole genome shotgun (WGS) entry which is preliminary data.</text>
</comment>
<evidence type="ECO:0000313" key="3">
    <source>
        <dbReference type="Proteomes" id="UP001234178"/>
    </source>
</evidence>
<reference evidence="2 3" key="1">
    <citation type="journal article" date="2023" name="Nucleic Acids Res.">
        <title>The hologenome of Daphnia magna reveals possible DNA methylation and microbiome-mediated evolution of the host genome.</title>
        <authorList>
            <person name="Chaturvedi A."/>
            <person name="Li X."/>
            <person name="Dhandapani V."/>
            <person name="Marshall H."/>
            <person name="Kissane S."/>
            <person name="Cuenca-Cambronero M."/>
            <person name="Asole G."/>
            <person name="Calvet F."/>
            <person name="Ruiz-Romero M."/>
            <person name="Marangio P."/>
            <person name="Guigo R."/>
            <person name="Rago D."/>
            <person name="Mirbahai L."/>
            <person name="Eastwood N."/>
            <person name="Colbourne J.K."/>
            <person name="Zhou J."/>
            <person name="Mallon E."/>
            <person name="Orsini L."/>
        </authorList>
    </citation>
    <scope>NUCLEOTIDE SEQUENCE [LARGE SCALE GENOMIC DNA]</scope>
    <source>
        <strain evidence="2">LRV0_1</strain>
    </source>
</reference>
<feature type="region of interest" description="Disordered" evidence="1">
    <location>
        <begin position="1"/>
        <end position="42"/>
    </location>
</feature>
<feature type="compositionally biased region" description="Polar residues" evidence="1">
    <location>
        <begin position="1"/>
        <end position="10"/>
    </location>
</feature>
<dbReference type="EMBL" id="JAOYFB010000036">
    <property type="protein sequence ID" value="KAK4019481.1"/>
    <property type="molecule type" value="Genomic_DNA"/>
</dbReference>
<protein>
    <submittedName>
        <fullName evidence="2">Uncharacterized protein</fullName>
    </submittedName>
</protein>
<organism evidence="2 3">
    <name type="scientific">Daphnia magna</name>
    <dbReference type="NCBI Taxonomy" id="35525"/>
    <lineage>
        <taxon>Eukaryota</taxon>
        <taxon>Metazoa</taxon>
        <taxon>Ecdysozoa</taxon>
        <taxon>Arthropoda</taxon>
        <taxon>Crustacea</taxon>
        <taxon>Branchiopoda</taxon>
        <taxon>Diplostraca</taxon>
        <taxon>Cladocera</taxon>
        <taxon>Anomopoda</taxon>
        <taxon>Daphniidae</taxon>
        <taxon>Daphnia</taxon>
    </lineage>
</organism>
<accession>A0ABR0A2W5</accession>
<evidence type="ECO:0000313" key="2">
    <source>
        <dbReference type="EMBL" id="KAK4019481.1"/>
    </source>
</evidence>
<sequence length="74" mass="8035">MPQAPSSMEDGNQPRPPAYWASPSRSGLRQGPVPDPREPIAAISNDVEPVQPIPISLLFNPCYGVVKKQLATLR</sequence>
<dbReference type="Proteomes" id="UP001234178">
    <property type="component" value="Unassembled WGS sequence"/>
</dbReference>
<evidence type="ECO:0000256" key="1">
    <source>
        <dbReference type="SAM" id="MobiDB-lite"/>
    </source>
</evidence>
<keyword evidence="3" id="KW-1185">Reference proteome</keyword>
<gene>
    <name evidence="2" type="ORF">OUZ56_001497</name>
</gene>